<feature type="region of interest" description="Disordered" evidence="4">
    <location>
        <begin position="368"/>
        <end position="414"/>
    </location>
</feature>
<evidence type="ECO:0000313" key="5">
    <source>
        <dbReference type="EMBL" id="KAJ1521603.1"/>
    </source>
</evidence>
<protein>
    <recommendedName>
        <fullName evidence="7">Coiled-coil domain-containing protein 149</fullName>
    </recommendedName>
</protein>
<organism evidence="5 6">
    <name type="scientific">Megalurothrips usitatus</name>
    <name type="common">bean blossom thrips</name>
    <dbReference type="NCBI Taxonomy" id="439358"/>
    <lineage>
        <taxon>Eukaryota</taxon>
        <taxon>Metazoa</taxon>
        <taxon>Ecdysozoa</taxon>
        <taxon>Arthropoda</taxon>
        <taxon>Hexapoda</taxon>
        <taxon>Insecta</taxon>
        <taxon>Pterygota</taxon>
        <taxon>Neoptera</taxon>
        <taxon>Paraneoptera</taxon>
        <taxon>Thysanoptera</taxon>
        <taxon>Terebrantia</taxon>
        <taxon>Thripoidea</taxon>
        <taxon>Thripidae</taxon>
        <taxon>Megalurothrips</taxon>
    </lineage>
</organism>
<feature type="coiled-coil region" evidence="3">
    <location>
        <begin position="147"/>
        <end position="188"/>
    </location>
</feature>
<evidence type="ECO:0000256" key="4">
    <source>
        <dbReference type="SAM" id="MobiDB-lite"/>
    </source>
</evidence>
<evidence type="ECO:0008006" key="7">
    <source>
        <dbReference type="Google" id="ProtNLM"/>
    </source>
</evidence>
<gene>
    <name evidence="5" type="ORF">ONE63_003252</name>
</gene>
<evidence type="ECO:0000256" key="1">
    <source>
        <dbReference type="ARBA" id="ARBA00005872"/>
    </source>
</evidence>
<dbReference type="Pfam" id="PF09789">
    <property type="entry name" value="CC149"/>
    <property type="match status" value="1"/>
</dbReference>
<dbReference type="AlphaFoldDB" id="A0AAV7XAY5"/>
<comment type="caution">
    <text evidence="5">The sequence shown here is derived from an EMBL/GenBank/DDBJ whole genome shotgun (WGS) entry which is preliminary data.</text>
</comment>
<proteinExistence type="inferred from homology"/>
<dbReference type="EMBL" id="JAPTSV010000013">
    <property type="protein sequence ID" value="KAJ1521603.1"/>
    <property type="molecule type" value="Genomic_DNA"/>
</dbReference>
<dbReference type="InterPro" id="IPR019179">
    <property type="entry name" value="CC149"/>
</dbReference>
<keyword evidence="6" id="KW-1185">Reference proteome</keyword>
<feature type="coiled-coil region" evidence="3">
    <location>
        <begin position="91"/>
        <end position="122"/>
    </location>
</feature>
<reference evidence="5" key="1">
    <citation type="submission" date="2022-12" db="EMBL/GenBank/DDBJ databases">
        <title>Chromosome-level genome assembly of the bean flower thrips Megalurothrips usitatus.</title>
        <authorList>
            <person name="Ma L."/>
            <person name="Liu Q."/>
            <person name="Li H."/>
            <person name="Cai W."/>
        </authorList>
    </citation>
    <scope>NUCLEOTIDE SEQUENCE</scope>
    <source>
        <strain evidence="5">Cailab_2022a</strain>
    </source>
</reference>
<comment type="similarity">
    <text evidence="1">Belongs to the CCDC149 family.</text>
</comment>
<dbReference type="PANTHER" id="PTHR21682:SF2">
    <property type="entry name" value="COILED-COIL DOMAIN-CONTAINING PROTEIN 149"/>
    <property type="match status" value="1"/>
</dbReference>
<evidence type="ECO:0000256" key="3">
    <source>
        <dbReference type="SAM" id="Coils"/>
    </source>
</evidence>
<evidence type="ECO:0000256" key="2">
    <source>
        <dbReference type="ARBA" id="ARBA00023054"/>
    </source>
</evidence>
<evidence type="ECO:0000313" key="6">
    <source>
        <dbReference type="Proteomes" id="UP001075354"/>
    </source>
</evidence>
<dbReference type="Proteomes" id="UP001075354">
    <property type="component" value="Chromosome 13"/>
</dbReference>
<feature type="compositionally biased region" description="Basic and acidic residues" evidence="4">
    <location>
        <begin position="368"/>
        <end position="394"/>
    </location>
</feature>
<feature type="region of interest" description="Disordered" evidence="4">
    <location>
        <begin position="244"/>
        <end position="265"/>
    </location>
</feature>
<accession>A0AAV7XAY5</accession>
<dbReference type="PANTHER" id="PTHR21682">
    <property type="entry name" value="COILED-COIL DOMAIN-CONTAINING PROTEIN 149"/>
    <property type="match status" value="1"/>
</dbReference>
<keyword evidence="2 3" id="KW-0175">Coiled coil</keyword>
<sequence>MMESYVEGYASENALLRRKLQSKTEAVLILSKDLNKCRNERDQFKLLSEELQRGLSDLKKSVHNKGLYRTSLYTEDEEDTFRPGVTVAERLRDAQKRNKALRMEMEELKQRLCEAYEDMEALRSNYARHRCGNACRWEGQIFPNHPKEELIQQLETMDTKCSQLQVNLQALLDEREELVEERETYKFKVHRLNYQLAVLLKANQKTIDIDALVSENRYLHERLLQTQEELGSTQRSLQKYKAAVDQKSNRNPLLPGKGTSSLTSSNRFISQSQVRELLEAVSHPMKSSAPAFMESMRNVCQALFDSVEDKSLRLAHQKKANRILAKRIEDLESLARERGTPVFPSMVLLDGYSPLDAAEVIESVKMTEKETPKAADKKSHCDDKSDLKEQDLRKNGCWRNGSSSDAEECQPLPPNVQVMVEQALEELRHVNSRQGKISLCTK</sequence>
<name>A0AAV7XAY5_9NEOP</name>